<dbReference type="PANTHER" id="PTHR43690">
    <property type="entry name" value="NARDILYSIN"/>
    <property type="match status" value="1"/>
</dbReference>
<dbReference type="GO" id="GO:0006508">
    <property type="term" value="P:proteolysis"/>
    <property type="evidence" value="ECO:0007669"/>
    <property type="project" value="UniProtKB-KW"/>
</dbReference>
<reference evidence="12 13" key="1">
    <citation type="journal article" date="2010" name="Science">
        <title>Genomic comparison of the ants Camponotus floridanus and Harpegnathos saltator.</title>
        <authorList>
            <person name="Bonasio R."/>
            <person name="Zhang G."/>
            <person name="Ye C."/>
            <person name="Mutti N.S."/>
            <person name="Fang X."/>
            <person name="Qin N."/>
            <person name="Donahue G."/>
            <person name="Yang P."/>
            <person name="Li Q."/>
            <person name="Li C."/>
            <person name="Zhang P."/>
            <person name="Huang Z."/>
            <person name="Berger S.L."/>
            <person name="Reinberg D."/>
            <person name="Wang J."/>
            <person name="Liebig J."/>
        </authorList>
    </citation>
    <scope>NUCLEOTIDE SEQUENCE [LARGE SCALE GENOMIC DNA]</scope>
    <source>
        <strain evidence="12 13">Hsal</strain>
    </source>
</reference>
<dbReference type="InterPro" id="IPR050626">
    <property type="entry name" value="Peptidase_M16"/>
</dbReference>
<keyword evidence="9" id="KW-0732">Signal</keyword>
<organism evidence="12 13">
    <name type="scientific">Candidatus Tokpelaia hoelldobleri</name>
    <dbReference type="NCBI Taxonomy" id="1902579"/>
    <lineage>
        <taxon>Bacteria</taxon>
        <taxon>Pseudomonadati</taxon>
        <taxon>Pseudomonadota</taxon>
        <taxon>Alphaproteobacteria</taxon>
        <taxon>Hyphomicrobiales</taxon>
        <taxon>Candidatus Tokpelaia</taxon>
    </lineage>
</organism>
<proteinExistence type="inferred from homology"/>
<keyword evidence="3" id="KW-0645">Protease</keyword>
<dbReference type="SUPFAM" id="SSF63411">
    <property type="entry name" value="LuxS/MPP-like metallohydrolase"/>
    <property type="match status" value="2"/>
</dbReference>
<dbReference type="STRING" id="1902579.BHV28_13400"/>
<keyword evidence="4" id="KW-0479">Metal-binding</keyword>
<evidence type="ECO:0000256" key="3">
    <source>
        <dbReference type="ARBA" id="ARBA00022670"/>
    </source>
</evidence>
<feature type="signal peptide" evidence="9">
    <location>
        <begin position="1"/>
        <end position="25"/>
    </location>
</feature>
<evidence type="ECO:0000256" key="4">
    <source>
        <dbReference type="ARBA" id="ARBA00022723"/>
    </source>
</evidence>
<evidence type="ECO:0000256" key="8">
    <source>
        <dbReference type="RuleBase" id="RU004447"/>
    </source>
</evidence>
<dbReference type="InterPro" id="IPR001431">
    <property type="entry name" value="Pept_M16_Zn_BS"/>
</dbReference>
<protein>
    <submittedName>
        <fullName evidence="12">Peptidase M16</fullName>
    </submittedName>
</protein>
<evidence type="ECO:0000259" key="11">
    <source>
        <dbReference type="Pfam" id="PF05193"/>
    </source>
</evidence>
<evidence type="ECO:0000256" key="5">
    <source>
        <dbReference type="ARBA" id="ARBA00022801"/>
    </source>
</evidence>
<dbReference type="EMBL" id="CP017315">
    <property type="protein sequence ID" value="AQS42023.1"/>
    <property type="molecule type" value="Genomic_DNA"/>
</dbReference>
<comment type="similarity">
    <text evidence="2 8">Belongs to the peptidase M16 family.</text>
</comment>
<evidence type="ECO:0000313" key="13">
    <source>
        <dbReference type="Proteomes" id="UP000188912"/>
    </source>
</evidence>
<accession>A0A1U9JVZ4</accession>
<dbReference type="PROSITE" id="PS00143">
    <property type="entry name" value="INSULINASE"/>
    <property type="match status" value="1"/>
</dbReference>
<keyword evidence="6" id="KW-0862">Zinc</keyword>
<dbReference type="InterPro" id="IPR011765">
    <property type="entry name" value="Pept_M16_N"/>
</dbReference>
<keyword evidence="13" id="KW-1185">Reference proteome</keyword>
<keyword evidence="7" id="KW-0482">Metalloprotease</keyword>
<dbReference type="Gene3D" id="3.30.830.10">
    <property type="entry name" value="Metalloenzyme, LuxS/M16 peptidase-like"/>
    <property type="match status" value="2"/>
</dbReference>
<feature type="domain" description="Peptidase M16 C-terminal" evidence="11">
    <location>
        <begin position="213"/>
        <end position="395"/>
    </location>
</feature>
<evidence type="ECO:0000259" key="10">
    <source>
        <dbReference type="Pfam" id="PF00675"/>
    </source>
</evidence>
<evidence type="ECO:0000256" key="9">
    <source>
        <dbReference type="SAM" id="SignalP"/>
    </source>
</evidence>
<dbReference type="GO" id="GO:0046872">
    <property type="term" value="F:metal ion binding"/>
    <property type="evidence" value="ECO:0007669"/>
    <property type="project" value="UniProtKB-KW"/>
</dbReference>
<feature type="chain" id="PRO_5012391782" evidence="9">
    <location>
        <begin position="26"/>
        <end position="473"/>
    </location>
</feature>
<dbReference type="InterPro" id="IPR011249">
    <property type="entry name" value="Metalloenz_LuxS/M16"/>
</dbReference>
<evidence type="ECO:0000256" key="2">
    <source>
        <dbReference type="ARBA" id="ARBA00007261"/>
    </source>
</evidence>
<dbReference type="Pfam" id="PF00675">
    <property type="entry name" value="Peptidase_M16"/>
    <property type="match status" value="1"/>
</dbReference>
<name>A0A1U9JVZ4_9HYPH</name>
<comment type="cofactor">
    <cofactor evidence="1">
        <name>Zn(2+)</name>
        <dbReference type="ChEBI" id="CHEBI:29105"/>
    </cofactor>
</comment>
<reference evidence="12 13" key="2">
    <citation type="journal article" date="2016" name="Sci. Rep.">
        <title>The genome of Rhizobiales bacteria in predatory ants reveals urease gene functions but no genes for nitrogen fixation.</title>
        <authorList>
            <person name="Neuvonen M.M."/>
            <person name="Tamarit D."/>
            <person name="Naslund K."/>
            <person name="Liebig J."/>
            <person name="Feldhaar H."/>
            <person name="Moran N.A."/>
            <person name="Guy L."/>
            <person name="Andersson S.G."/>
        </authorList>
    </citation>
    <scope>NUCLEOTIDE SEQUENCE [LARGE SCALE GENOMIC DNA]</scope>
    <source>
        <strain evidence="12 13">Hsal</strain>
    </source>
</reference>
<dbReference type="AlphaFoldDB" id="A0A1U9JVZ4"/>
<dbReference type="Pfam" id="PF05193">
    <property type="entry name" value="Peptidase_M16_C"/>
    <property type="match status" value="1"/>
</dbReference>
<keyword evidence="5" id="KW-0378">Hydrolase</keyword>
<feature type="domain" description="Peptidase M16 N-terminal" evidence="10">
    <location>
        <begin position="60"/>
        <end position="203"/>
    </location>
</feature>
<sequence length="473" mass="51810">MSGIVKTVMFSALFGTMLSGAPVFAQETLPSVAAENGSLPDIRTVGTAKTFTLANGLQVVVLPDHRAPVVTQMIWYRAGSADEPQGRTGIAHFLEHLMFKGTKNYPAGEFSRKVAAVGGEENAFTSYDFTAYYQSVATQYLEQMMRYESDRMANLILSDEVIAPERQVIIEERRMRTDNSPVAMLAEESRAVLFLNSPYRNPVIGWKQEMEALTRDDAIAFYDRFYTPNNAVLIVAGDVEPETVRDLALATYGRIGRRVETGARVRPQEPASRTVREVVMYDPRVSEPTYQQNWVVPSYHTAKAGQAEALDLLGEILGGSSRSRLYQHLVVDKGIAAAVQAGYQGSAVDDGTFYVYAMPRGEADIAALRAAVDAEIAAIARDGVSGSELEQAIRRYVKTLVFSRDNPEGMAQFYGAALTTGMTLEQIDTWVDRLKTVRPADIKAAAQQYLGADRGVVSQLLPPRAAGKQPAGK</sequence>
<dbReference type="GO" id="GO:0004222">
    <property type="term" value="F:metalloendopeptidase activity"/>
    <property type="evidence" value="ECO:0007669"/>
    <property type="project" value="InterPro"/>
</dbReference>
<evidence type="ECO:0000313" key="12">
    <source>
        <dbReference type="EMBL" id="AQS42023.1"/>
    </source>
</evidence>
<dbReference type="Proteomes" id="UP000188912">
    <property type="component" value="Chromosome"/>
</dbReference>
<dbReference type="InterPro" id="IPR007863">
    <property type="entry name" value="Peptidase_M16_C"/>
</dbReference>
<dbReference type="PANTHER" id="PTHR43690:SF17">
    <property type="entry name" value="PROTEIN YHJJ"/>
    <property type="match status" value="1"/>
</dbReference>
<gene>
    <name evidence="12" type="ORF">BHV28_13400</name>
</gene>
<evidence type="ECO:0000256" key="7">
    <source>
        <dbReference type="ARBA" id="ARBA00023049"/>
    </source>
</evidence>
<dbReference type="KEGG" id="thd:BHV28_13400"/>
<evidence type="ECO:0000256" key="6">
    <source>
        <dbReference type="ARBA" id="ARBA00022833"/>
    </source>
</evidence>
<evidence type="ECO:0000256" key="1">
    <source>
        <dbReference type="ARBA" id="ARBA00001947"/>
    </source>
</evidence>